<dbReference type="PANTHER" id="PTHR11228:SF7">
    <property type="entry name" value="PQQA PEPTIDE CYCLASE"/>
    <property type="match status" value="1"/>
</dbReference>
<comment type="caution">
    <text evidence="8">The sequence shown here is derived from an EMBL/GenBank/DDBJ whole genome shotgun (WGS) entry which is preliminary data.</text>
</comment>
<keyword evidence="9" id="KW-1185">Reference proteome</keyword>
<dbReference type="InterPro" id="IPR058240">
    <property type="entry name" value="rSAM_sf"/>
</dbReference>
<keyword evidence="4" id="KW-0479">Metal-binding</keyword>
<dbReference type="PIRSF" id="PIRSF037420">
    <property type="entry name" value="PQQ_syn_pqqE"/>
    <property type="match status" value="1"/>
</dbReference>
<dbReference type="SUPFAM" id="SSF102114">
    <property type="entry name" value="Radical SAM enzymes"/>
    <property type="match status" value="1"/>
</dbReference>
<sequence length="370" mass="42743">MYDLGNMDSMEKRLIQKAYIKQAPINGSLELLPLCNMNCDMCYVRLSKAEMEQKGRLRTKEEWISLAHQMKDAGTLFLLLTGGEPLLFPEFKELYKELQNMGMILTINSNGTLINEEWADFFAKHKPRRINITLYGADDQAYGKLCHYPAGFQKTVNAIRMLRDREIDVKINGSITSKNEEDIKKILDIAKQYDAAVNLDTYMYPASRERNKPFDEQSRMNPKDAAMAKVLIYKYQMGDIAFEEYRRAIINTIEQYIPENYGYERHISCLAGNCSFTINWQGMIRPCVMQSMPQVNVFDKGFLQGWETISNETKKILINEACVSCRYRPICNICAAAALLETGNYDGIPEYICEYTKEFYRIMKEGARIC</sequence>
<dbReference type="EMBL" id="JBBNIN010000007">
    <property type="protein sequence ID" value="MEQ2710811.1"/>
    <property type="molecule type" value="Genomic_DNA"/>
</dbReference>
<dbReference type="PROSITE" id="PS51918">
    <property type="entry name" value="RADICAL_SAM"/>
    <property type="match status" value="1"/>
</dbReference>
<name>A0ABV1IW87_9FIRM</name>
<proteinExistence type="predicted"/>
<dbReference type="InterPro" id="IPR007197">
    <property type="entry name" value="rSAM"/>
</dbReference>
<evidence type="ECO:0000313" key="8">
    <source>
        <dbReference type="EMBL" id="MEQ2710811.1"/>
    </source>
</evidence>
<dbReference type="InterPro" id="IPR006638">
    <property type="entry name" value="Elp3/MiaA/NifB-like_rSAM"/>
</dbReference>
<dbReference type="SFLD" id="SFLDG01386">
    <property type="entry name" value="main_SPASM_domain-containing"/>
    <property type="match status" value="1"/>
</dbReference>
<evidence type="ECO:0000256" key="1">
    <source>
        <dbReference type="ARBA" id="ARBA00001966"/>
    </source>
</evidence>
<dbReference type="Pfam" id="PF04055">
    <property type="entry name" value="Radical_SAM"/>
    <property type="match status" value="1"/>
</dbReference>
<comment type="cofactor">
    <cofactor evidence="1">
        <name>[4Fe-4S] cluster</name>
        <dbReference type="ChEBI" id="CHEBI:49883"/>
    </cofactor>
</comment>
<evidence type="ECO:0000313" key="9">
    <source>
        <dbReference type="Proteomes" id="UP001482154"/>
    </source>
</evidence>
<dbReference type="SMART" id="SM00729">
    <property type="entry name" value="Elp3"/>
    <property type="match status" value="1"/>
</dbReference>
<dbReference type="RefSeq" id="WP_349110732.1">
    <property type="nucleotide sequence ID" value="NZ_JBBNIN010000007.1"/>
</dbReference>
<keyword evidence="2" id="KW-0004">4Fe-4S</keyword>
<gene>
    <name evidence="8" type="ORF">AAAU51_06445</name>
</gene>
<dbReference type="PANTHER" id="PTHR11228">
    <property type="entry name" value="RADICAL SAM DOMAIN PROTEIN"/>
    <property type="match status" value="1"/>
</dbReference>
<accession>A0ABV1IW87</accession>
<evidence type="ECO:0000256" key="3">
    <source>
        <dbReference type="ARBA" id="ARBA00022691"/>
    </source>
</evidence>
<dbReference type="InterPro" id="IPR017200">
    <property type="entry name" value="PqqE-like"/>
</dbReference>
<reference evidence="8 9" key="1">
    <citation type="submission" date="2024-04" db="EMBL/GenBank/DDBJ databases">
        <title>Human intestinal bacterial collection.</title>
        <authorList>
            <person name="Pauvert C."/>
            <person name="Hitch T.C.A."/>
            <person name="Clavel T."/>
        </authorList>
    </citation>
    <scope>NUCLEOTIDE SEQUENCE [LARGE SCALE GENOMIC DNA]</scope>
    <source>
        <strain evidence="8 9">CLA-AA-H249</strain>
    </source>
</reference>
<dbReference type="Gene3D" id="3.20.20.70">
    <property type="entry name" value="Aldolase class I"/>
    <property type="match status" value="1"/>
</dbReference>
<dbReference type="SFLD" id="SFLDG01067">
    <property type="entry name" value="SPASM/twitch_domain_containing"/>
    <property type="match status" value="1"/>
</dbReference>
<evidence type="ECO:0000256" key="5">
    <source>
        <dbReference type="ARBA" id="ARBA00023004"/>
    </source>
</evidence>
<evidence type="ECO:0000256" key="4">
    <source>
        <dbReference type="ARBA" id="ARBA00022723"/>
    </source>
</evidence>
<evidence type="ECO:0000256" key="6">
    <source>
        <dbReference type="ARBA" id="ARBA00023014"/>
    </source>
</evidence>
<evidence type="ECO:0000256" key="2">
    <source>
        <dbReference type="ARBA" id="ARBA00022485"/>
    </source>
</evidence>
<dbReference type="CDD" id="cd01335">
    <property type="entry name" value="Radical_SAM"/>
    <property type="match status" value="1"/>
</dbReference>
<organism evidence="8 9">
    <name type="scientific">Anaerostipes amylophilus</name>
    <dbReference type="NCBI Taxonomy" id="2981779"/>
    <lineage>
        <taxon>Bacteria</taxon>
        <taxon>Bacillati</taxon>
        <taxon>Bacillota</taxon>
        <taxon>Clostridia</taxon>
        <taxon>Lachnospirales</taxon>
        <taxon>Lachnospiraceae</taxon>
        <taxon>Anaerostipes</taxon>
    </lineage>
</organism>
<dbReference type="Proteomes" id="UP001482154">
    <property type="component" value="Unassembled WGS sequence"/>
</dbReference>
<feature type="domain" description="Radical SAM core" evidence="7">
    <location>
        <begin position="21"/>
        <end position="236"/>
    </location>
</feature>
<keyword evidence="6" id="KW-0411">Iron-sulfur</keyword>
<keyword evidence="5" id="KW-0408">Iron</keyword>
<protein>
    <submittedName>
        <fullName evidence="8">Radical SAM protein</fullName>
    </submittedName>
</protein>
<keyword evidence="3" id="KW-0949">S-adenosyl-L-methionine</keyword>
<dbReference type="InterPro" id="IPR050377">
    <property type="entry name" value="Radical_SAM_PqqE_MftC-like"/>
</dbReference>
<dbReference type="InterPro" id="IPR013785">
    <property type="entry name" value="Aldolase_TIM"/>
</dbReference>
<dbReference type="SFLD" id="SFLDS00029">
    <property type="entry name" value="Radical_SAM"/>
    <property type="match status" value="1"/>
</dbReference>
<evidence type="ECO:0000259" key="7">
    <source>
        <dbReference type="PROSITE" id="PS51918"/>
    </source>
</evidence>